<name>A0ABV7IG77_9RHOB</name>
<proteinExistence type="predicted"/>
<protein>
    <submittedName>
        <fullName evidence="2">Transposase</fullName>
    </submittedName>
</protein>
<feature type="domain" description="Transposase IS66 central" evidence="1">
    <location>
        <begin position="14"/>
        <end position="76"/>
    </location>
</feature>
<dbReference type="Proteomes" id="UP001595557">
    <property type="component" value="Unassembled WGS sequence"/>
</dbReference>
<comment type="caution">
    <text evidence="2">The sequence shown here is derived from an EMBL/GenBank/DDBJ whole genome shotgun (WGS) entry which is preliminary data.</text>
</comment>
<dbReference type="InterPro" id="IPR004291">
    <property type="entry name" value="Transposase_IS66_central"/>
</dbReference>
<evidence type="ECO:0000313" key="2">
    <source>
        <dbReference type="EMBL" id="MFC3168380.1"/>
    </source>
</evidence>
<dbReference type="EMBL" id="JBHRTE010000039">
    <property type="protein sequence ID" value="MFC3168380.1"/>
    <property type="molecule type" value="Genomic_DNA"/>
</dbReference>
<accession>A0ABV7IG77</accession>
<gene>
    <name evidence="2" type="ORF">ACFOD7_09985</name>
</gene>
<sequence length="84" mass="9220">MSVLLSGKARAVHRRRISVKFRLGEKLGHIRNHSDGLQTFLADGRVEIGSDRIENLIGPIALQRKNALFAGQDEGGIACGRTLR</sequence>
<keyword evidence="3" id="KW-1185">Reference proteome</keyword>
<evidence type="ECO:0000259" key="1">
    <source>
        <dbReference type="Pfam" id="PF03050"/>
    </source>
</evidence>
<reference evidence="3" key="1">
    <citation type="journal article" date="2019" name="Int. J. Syst. Evol. Microbiol.">
        <title>The Global Catalogue of Microorganisms (GCM) 10K type strain sequencing project: providing services to taxonomists for standard genome sequencing and annotation.</title>
        <authorList>
            <consortium name="The Broad Institute Genomics Platform"/>
            <consortium name="The Broad Institute Genome Sequencing Center for Infectious Disease"/>
            <person name="Wu L."/>
            <person name="Ma J."/>
        </authorList>
    </citation>
    <scope>NUCLEOTIDE SEQUENCE [LARGE SCALE GENOMIC DNA]</scope>
    <source>
        <strain evidence="3">KCTC 52239</strain>
    </source>
</reference>
<dbReference type="RefSeq" id="WP_242690466.1">
    <property type="nucleotide sequence ID" value="NZ_JBHRTE010000039.1"/>
</dbReference>
<evidence type="ECO:0000313" key="3">
    <source>
        <dbReference type="Proteomes" id="UP001595557"/>
    </source>
</evidence>
<dbReference type="Pfam" id="PF03050">
    <property type="entry name" value="DDE_Tnp_IS66"/>
    <property type="match status" value="1"/>
</dbReference>
<organism evidence="2 3">
    <name type="scientific">Paracoccus fontiphilus</name>
    <dbReference type="NCBI Taxonomy" id="1815556"/>
    <lineage>
        <taxon>Bacteria</taxon>
        <taxon>Pseudomonadati</taxon>
        <taxon>Pseudomonadota</taxon>
        <taxon>Alphaproteobacteria</taxon>
        <taxon>Rhodobacterales</taxon>
        <taxon>Paracoccaceae</taxon>
        <taxon>Paracoccus</taxon>
    </lineage>
</organism>